<evidence type="ECO:0000256" key="1">
    <source>
        <dbReference type="ARBA" id="ARBA00022723"/>
    </source>
</evidence>
<feature type="compositionally biased region" description="Polar residues" evidence="5">
    <location>
        <begin position="261"/>
        <end position="274"/>
    </location>
</feature>
<keyword evidence="3" id="KW-0862">Zinc</keyword>
<evidence type="ECO:0000259" key="6">
    <source>
        <dbReference type="PROSITE" id="PS50966"/>
    </source>
</evidence>
<evidence type="ECO:0000313" key="7">
    <source>
        <dbReference type="EnsemblPlants" id="TuG1812S0003459000.01.T01"/>
    </source>
</evidence>
<keyword evidence="8" id="KW-1185">Reference proteome</keyword>
<proteinExistence type="predicted"/>
<reference evidence="8" key="1">
    <citation type="journal article" date="2013" name="Nature">
        <title>Draft genome of the wheat A-genome progenitor Triticum urartu.</title>
        <authorList>
            <person name="Ling H.Q."/>
            <person name="Zhao S."/>
            <person name="Liu D."/>
            <person name="Wang J."/>
            <person name="Sun H."/>
            <person name="Zhang C."/>
            <person name="Fan H."/>
            <person name="Li D."/>
            <person name="Dong L."/>
            <person name="Tao Y."/>
            <person name="Gao C."/>
            <person name="Wu H."/>
            <person name="Li Y."/>
            <person name="Cui Y."/>
            <person name="Guo X."/>
            <person name="Zheng S."/>
            <person name="Wang B."/>
            <person name="Yu K."/>
            <person name="Liang Q."/>
            <person name="Yang W."/>
            <person name="Lou X."/>
            <person name="Chen J."/>
            <person name="Feng M."/>
            <person name="Jian J."/>
            <person name="Zhang X."/>
            <person name="Luo G."/>
            <person name="Jiang Y."/>
            <person name="Liu J."/>
            <person name="Wang Z."/>
            <person name="Sha Y."/>
            <person name="Zhang B."/>
            <person name="Wu H."/>
            <person name="Tang D."/>
            <person name="Shen Q."/>
            <person name="Xue P."/>
            <person name="Zou S."/>
            <person name="Wang X."/>
            <person name="Liu X."/>
            <person name="Wang F."/>
            <person name="Yang Y."/>
            <person name="An X."/>
            <person name="Dong Z."/>
            <person name="Zhang K."/>
            <person name="Zhang X."/>
            <person name="Luo M.C."/>
            <person name="Dvorak J."/>
            <person name="Tong Y."/>
            <person name="Wang J."/>
            <person name="Yang H."/>
            <person name="Li Z."/>
            <person name="Wang D."/>
            <person name="Zhang A."/>
            <person name="Wang J."/>
        </authorList>
    </citation>
    <scope>NUCLEOTIDE SEQUENCE</scope>
    <source>
        <strain evidence="8">cv. G1812</strain>
    </source>
</reference>
<keyword evidence="1" id="KW-0479">Metal-binding</keyword>
<evidence type="ECO:0000256" key="4">
    <source>
        <dbReference type="PROSITE-ProRule" id="PRU00325"/>
    </source>
</evidence>
<feature type="region of interest" description="Disordered" evidence="5">
    <location>
        <begin position="214"/>
        <end position="274"/>
    </location>
</feature>
<evidence type="ECO:0000256" key="3">
    <source>
        <dbReference type="ARBA" id="ARBA00022833"/>
    </source>
</evidence>
<dbReference type="AlphaFoldDB" id="A0A8R7RF80"/>
<organism evidence="7 8">
    <name type="scientific">Triticum urartu</name>
    <name type="common">Red wild einkorn</name>
    <name type="synonym">Crithodium urartu</name>
    <dbReference type="NCBI Taxonomy" id="4572"/>
    <lineage>
        <taxon>Eukaryota</taxon>
        <taxon>Viridiplantae</taxon>
        <taxon>Streptophyta</taxon>
        <taxon>Embryophyta</taxon>
        <taxon>Tracheophyta</taxon>
        <taxon>Spermatophyta</taxon>
        <taxon>Magnoliopsida</taxon>
        <taxon>Liliopsida</taxon>
        <taxon>Poales</taxon>
        <taxon>Poaceae</taxon>
        <taxon>BOP clade</taxon>
        <taxon>Pooideae</taxon>
        <taxon>Triticodae</taxon>
        <taxon>Triticeae</taxon>
        <taxon>Triticinae</taxon>
        <taxon>Triticum</taxon>
    </lineage>
</organism>
<protein>
    <recommendedName>
        <fullName evidence="6">SWIM-type domain-containing protein</fullName>
    </recommendedName>
</protein>
<dbReference type="Proteomes" id="UP000015106">
    <property type="component" value="Unassembled WGS sequence"/>
</dbReference>
<keyword evidence="2 4" id="KW-0863">Zinc-finger</keyword>
<dbReference type="InterPro" id="IPR007527">
    <property type="entry name" value="Znf_SWIM"/>
</dbReference>
<accession>A0A8R7RF80</accession>
<dbReference type="SMART" id="SM00575">
    <property type="entry name" value="ZnF_PMZ"/>
    <property type="match status" value="1"/>
</dbReference>
<name>A0A8R7RF80_TRIUA</name>
<evidence type="ECO:0000256" key="2">
    <source>
        <dbReference type="ARBA" id="ARBA00022771"/>
    </source>
</evidence>
<dbReference type="PANTHER" id="PTHR31973:SF187">
    <property type="entry name" value="MUTATOR TRANSPOSASE MUDRA PROTEIN"/>
    <property type="match status" value="1"/>
</dbReference>
<dbReference type="InterPro" id="IPR006564">
    <property type="entry name" value="Znf_PMZ"/>
</dbReference>
<dbReference type="Pfam" id="PF04434">
    <property type="entry name" value="SWIM"/>
    <property type="match status" value="1"/>
</dbReference>
<dbReference type="PROSITE" id="PS50966">
    <property type="entry name" value="ZF_SWIM"/>
    <property type="match status" value="1"/>
</dbReference>
<dbReference type="EnsemblPlants" id="TuG1812S0003459000.01.T01">
    <property type="protein sequence ID" value="TuG1812S0003459000.01.T01"/>
    <property type="gene ID" value="TuG1812S0003459000.01"/>
</dbReference>
<feature type="compositionally biased region" description="Basic and acidic residues" evidence="5">
    <location>
        <begin position="231"/>
        <end position="240"/>
    </location>
</feature>
<reference evidence="7" key="2">
    <citation type="submission" date="2022-06" db="UniProtKB">
        <authorList>
            <consortium name="EnsemblPlants"/>
        </authorList>
    </citation>
    <scope>IDENTIFICATION</scope>
</reference>
<evidence type="ECO:0000313" key="8">
    <source>
        <dbReference type="Proteomes" id="UP000015106"/>
    </source>
</evidence>
<evidence type="ECO:0000256" key="5">
    <source>
        <dbReference type="SAM" id="MobiDB-lite"/>
    </source>
</evidence>
<dbReference type="PANTHER" id="PTHR31973">
    <property type="entry name" value="POLYPROTEIN, PUTATIVE-RELATED"/>
    <property type="match status" value="1"/>
</dbReference>
<sequence>MRDYLPKAEHRMCARHIYANWRKKHKDHQLQKRFWAIAKSANREDFNYNKAKLSQLTPKTSKDIIEARFYPIISQQEKIRKKMMVRVQEQKTKSEKWNGIICPNIFKKIKANIKKLSSEVLWNGKDGFEVKHLNSRGRRYTVNLEKWTCSCGYFQLAGLPCCHAICAIYKSGRKVEDFIDKCYYIDTCKKNYEHCLQPVEGEESWPMSQNPRPVAPGYIAMPGARKKNNDRKREEGEAPKGKKLSKHGIQITCGSCGGQGHNKTSCIKNGDNTK</sequence>
<dbReference type="GO" id="GO:0008270">
    <property type="term" value="F:zinc ion binding"/>
    <property type="evidence" value="ECO:0007669"/>
    <property type="project" value="UniProtKB-KW"/>
</dbReference>
<dbReference type="Gramene" id="TuG1812S0003459000.01.T01">
    <property type="protein sequence ID" value="TuG1812S0003459000.01.T01"/>
    <property type="gene ID" value="TuG1812S0003459000.01"/>
</dbReference>
<feature type="domain" description="SWIM-type" evidence="6">
    <location>
        <begin position="140"/>
        <end position="172"/>
    </location>
</feature>